<evidence type="ECO:0000256" key="8">
    <source>
        <dbReference type="ARBA" id="ARBA00022840"/>
    </source>
</evidence>
<keyword evidence="9" id="KW-0464">Manganese</keyword>
<evidence type="ECO:0000256" key="1">
    <source>
        <dbReference type="ARBA" id="ARBA00001936"/>
    </source>
</evidence>
<dbReference type="InterPro" id="IPR018451">
    <property type="entry name" value="NAF/FISL_domain"/>
</dbReference>
<dbReference type="OrthoDB" id="644943at2759"/>
<keyword evidence="4" id="KW-0723">Serine/threonine-protein kinase</keyword>
<keyword evidence="8 12" id="KW-0067">ATP-binding</keyword>
<accession>A0A5J9VAL8</accession>
<evidence type="ECO:0000256" key="10">
    <source>
        <dbReference type="ARBA" id="ARBA00047899"/>
    </source>
</evidence>
<dbReference type="CDD" id="cd12195">
    <property type="entry name" value="CIPK_C"/>
    <property type="match status" value="1"/>
</dbReference>
<dbReference type="GO" id="GO:0005524">
    <property type="term" value="F:ATP binding"/>
    <property type="evidence" value="ECO:0007669"/>
    <property type="project" value="UniProtKB-UniRule"/>
</dbReference>
<dbReference type="FunFam" id="3.30.310.80:FF:000005">
    <property type="entry name" value="Non-specific serine/threonine protein kinase"/>
    <property type="match status" value="1"/>
</dbReference>
<dbReference type="Proteomes" id="UP000324897">
    <property type="component" value="Chromosome 1"/>
</dbReference>
<evidence type="ECO:0000256" key="7">
    <source>
        <dbReference type="ARBA" id="ARBA00022777"/>
    </source>
</evidence>
<sequence>MLLLMLHKANKKNTSFPRVKREEELRRLRFVPCAGSSKAGIGNICDPSLPARRFLGSSPVIAAENISSIIDTMDERRTILMGRYEIGRQLGQGNFAKVYYARNLASGQAVAIKIIDKDKVVRVGLMVQIKREISIMRLVQHPNVLQLFEVMASKSKIYFVLEYAKGGELFNKITKGKFSEDVARRYFHQLISAVDYCHSRGVYHRDLKPENLLLDENENLKVSDFGLSALAESKRQDGLLHTTCGTPAYVAPEVLSRRGYDGAKADIWSCGVILFVLVAGYLPFHDSNLIEMYRKISKAEYRCPRSFSVELKDLLFRMLDPDPSTRISISRIKRSTWYRRSIEGQALKIKHETRDSVCSGEATTSDSIERSNSGENQGASSFQNLNAFDIISLSTGFDLSNLFEEKHGRREERFTTRQPAGTVFAKLNELAERLKLKIKKKENGVLKLAAPKEGIKGFLELDAEIFELAPSFLLVELRKTNGDTIEYQKLVKEEIRPALKDMVWAWQSDRHQQRGQSVQGEEQQLPLPSQQTQE</sequence>
<dbReference type="Gramene" id="TVU32678">
    <property type="protein sequence ID" value="TVU32678"/>
    <property type="gene ID" value="EJB05_24421"/>
</dbReference>
<feature type="region of interest" description="Disordered" evidence="13">
    <location>
        <begin position="358"/>
        <end position="379"/>
    </location>
</feature>
<dbReference type="GO" id="GO:0007165">
    <property type="term" value="P:signal transduction"/>
    <property type="evidence" value="ECO:0007669"/>
    <property type="project" value="InterPro"/>
</dbReference>
<feature type="domain" description="Protein kinase" evidence="14">
    <location>
        <begin position="84"/>
        <end position="338"/>
    </location>
</feature>
<dbReference type="PANTHER" id="PTHR43895">
    <property type="entry name" value="CALCIUM/CALMODULIN-DEPENDENT PROTEIN KINASE KINASE-RELATED"/>
    <property type="match status" value="1"/>
</dbReference>
<evidence type="ECO:0000256" key="11">
    <source>
        <dbReference type="ARBA" id="ARBA00048679"/>
    </source>
</evidence>
<dbReference type="AlphaFoldDB" id="A0A5J9VAL8"/>
<dbReference type="InterPro" id="IPR011009">
    <property type="entry name" value="Kinase-like_dom_sf"/>
</dbReference>
<keyword evidence="7" id="KW-0418">Kinase</keyword>
<gene>
    <name evidence="16" type="ORF">EJB05_24421</name>
</gene>
<evidence type="ECO:0000256" key="2">
    <source>
        <dbReference type="ARBA" id="ARBA00006234"/>
    </source>
</evidence>
<comment type="caution">
    <text evidence="16">The sequence shown here is derived from an EMBL/GenBank/DDBJ whole genome shotgun (WGS) entry which is preliminary data.</text>
</comment>
<evidence type="ECO:0000313" key="16">
    <source>
        <dbReference type="EMBL" id="TVU32678.1"/>
    </source>
</evidence>
<dbReference type="Gene3D" id="1.10.510.10">
    <property type="entry name" value="Transferase(Phosphotransferase) domain 1"/>
    <property type="match status" value="1"/>
</dbReference>
<keyword evidence="6 12" id="KW-0547">Nucleotide-binding</keyword>
<proteinExistence type="inferred from homology"/>
<feature type="non-terminal residue" evidence="16">
    <location>
        <position position="534"/>
    </location>
</feature>
<dbReference type="InterPro" id="IPR017441">
    <property type="entry name" value="Protein_kinase_ATP_BS"/>
</dbReference>
<dbReference type="FunFam" id="1.10.510.10:FF:000279">
    <property type="entry name" value="Non-specific serine/threonine protein kinase"/>
    <property type="match status" value="1"/>
</dbReference>
<name>A0A5J9VAL8_9POAL</name>
<dbReference type="InterPro" id="IPR008271">
    <property type="entry name" value="Ser/Thr_kinase_AS"/>
</dbReference>
<dbReference type="GO" id="GO:0004674">
    <property type="term" value="F:protein serine/threonine kinase activity"/>
    <property type="evidence" value="ECO:0007669"/>
    <property type="project" value="UniProtKB-KW"/>
</dbReference>
<dbReference type="EC" id="2.7.11.1" evidence="3"/>
<keyword evidence="5" id="KW-0808">Transferase</keyword>
<comment type="catalytic activity">
    <reaction evidence="10">
        <text>L-threonyl-[protein] + ATP = O-phospho-L-threonyl-[protein] + ADP + H(+)</text>
        <dbReference type="Rhea" id="RHEA:46608"/>
        <dbReference type="Rhea" id="RHEA-COMP:11060"/>
        <dbReference type="Rhea" id="RHEA-COMP:11605"/>
        <dbReference type="ChEBI" id="CHEBI:15378"/>
        <dbReference type="ChEBI" id="CHEBI:30013"/>
        <dbReference type="ChEBI" id="CHEBI:30616"/>
        <dbReference type="ChEBI" id="CHEBI:61977"/>
        <dbReference type="ChEBI" id="CHEBI:456216"/>
        <dbReference type="EC" id="2.7.11.1"/>
    </reaction>
</comment>
<comment type="catalytic activity">
    <reaction evidence="11">
        <text>L-seryl-[protein] + ATP = O-phospho-L-seryl-[protein] + ADP + H(+)</text>
        <dbReference type="Rhea" id="RHEA:17989"/>
        <dbReference type="Rhea" id="RHEA-COMP:9863"/>
        <dbReference type="Rhea" id="RHEA-COMP:11604"/>
        <dbReference type="ChEBI" id="CHEBI:15378"/>
        <dbReference type="ChEBI" id="CHEBI:29999"/>
        <dbReference type="ChEBI" id="CHEBI:30616"/>
        <dbReference type="ChEBI" id="CHEBI:83421"/>
        <dbReference type="ChEBI" id="CHEBI:456216"/>
        <dbReference type="EC" id="2.7.11.1"/>
    </reaction>
</comment>
<dbReference type="Pfam" id="PF00069">
    <property type="entry name" value="Pkinase"/>
    <property type="match status" value="1"/>
</dbReference>
<dbReference type="CDD" id="cd14663">
    <property type="entry name" value="STKc_SnRK3"/>
    <property type="match status" value="1"/>
</dbReference>
<dbReference type="PANTHER" id="PTHR43895:SF148">
    <property type="entry name" value="CBL-INTERACTING PROTEIN KINASE 26"/>
    <property type="match status" value="1"/>
</dbReference>
<dbReference type="InterPro" id="IPR004041">
    <property type="entry name" value="NAF_dom"/>
</dbReference>
<feature type="compositionally biased region" description="Polar residues" evidence="13">
    <location>
        <begin position="514"/>
        <end position="534"/>
    </location>
</feature>
<feature type="domain" description="NAF" evidence="15">
    <location>
        <begin position="380"/>
        <end position="404"/>
    </location>
</feature>
<dbReference type="Pfam" id="PF03822">
    <property type="entry name" value="NAF"/>
    <property type="match status" value="1"/>
</dbReference>
<keyword evidence="17" id="KW-1185">Reference proteome</keyword>
<protein>
    <recommendedName>
        <fullName evidence="3">non-specific serine/threonine protein kinase</fullName>
        <ecNumber evidence="3">2.7.11.1</ecNumber>
    </recommendedName>
</protein>
<dbReference type="EMBL" id="RWGY01000011">
    <property type="protein sequence ID" value="TVU32678.1"/>
    <property type="molecule type" value="Genomic_DNA"/>
</dbReference>
<dbReference type="Gene3D" id="3.30.310.80">
    <property type="entry name" value="Kinase associated domain 1, KA1"/>
    <property type="match status" value="1"/>
</dbReference>
<evidence type="ECO:0000259" key="15">
    <source>
        <dbReference type="PROSITE" id="PS50816"/>
    </source>
</evidence>
<evidence type="ECO:0000259" key="14">
    <source>
        <dbReference type="PROSITE" id="PS50011"/>
    </source>
</evidence>
<evidence type="ECO:0000256" key="4">
    <source>
        <dbReference type="ARBA" id="ARBA00022527"/>
    </source>
</evidence>
<reference evidence="16 17" key="1">
    <citation type="journal article" date="2019" name="Sci. Rep.">
        <title>A high-quality genome of Eragrostis curvula grass provides insights into Poaceae evolution and supports new strategies to enhance forage quality.</title>
        <authorList>
            <person name="Carballo J."/>
            <person name="Santos B.A.C.M."/>
            <person name="Zappacosta D."/>
            <person name="Garbus I."/>
            <person name="Selva J.P."/>
            <person name="Gallo C.A."/>
            <person name="Diaz A."/>
            <person name="Albertini E."/>
            <person name="Caccamo M."/>
            <person name="Echenique V."/>
        </authorList>
    </citation>
    <scope>NUCLEOTIDE SEQUENCE [LARGE SCALE GENOMIC DNA]</scope>
    <source>
        <strain evidence="17">cv. Victoria</strain>
        <tissue evidence="16">Leaf</tissue>
    </source>
</reference>
<dbReference type="PROSITE" id="PS00108">
    <property type="entry name" value="PROTEIN_KINASE_ST"/>
    <property type="match status" value="1"/>
</dbReference>
<evidence type="ECO:0000256" key="6">
    <source>
        <dbReference type="ARBA" id="ARBA00022741"/>
    </source>
</evidence>
<feature type="binding site" evidence="12">
    <location>
        <position position="113"/>
    </location>
    <ligand>
        <name>ATP</name>
        <dbReference type="ChEBI" id="CHEBI:30616"/>
    </ligand>
</feature>
<dbReference type="Gene3D" id="3.30.200.20">
    <property type="entry name" value="Phosphorylase Kinase, domain 1"/>
    <property type="match status" value="1"/>
</dbReference>
<evidence type="ECO:0000256" key="13">
    <source>
        <dbReference type="SAM" id="MobiDB-lite"/>
    </source>
</evidence>
<dbReference type="FunFam" id="3.30.200.20:FF:000096">
    <property type="entry name" value="Non-specific serine/threonine protein kinase"/>
    <property type="match status" value="1"/>
</dbReference>
<feature type="compositionally biased region" description="Polar residues" evidence="13">
    <location>
        <begin position="361"/>
        <end position="379"/>
    </location>
</feature>
<organism evidence="16 17">
    <name type="scientific">Eragrostis curvula</name>
    <name type="common">weeping love grass</name>
    <dbReference type="NCBI Taxonomy" id="38414"/>
    <lineage>
        <taxon>Eukaryota</taxon>
        <taxon>Viridiplantae</taxon>
        <taxon>Streptophyta</taxon>
        <taxon>Embryophyta</taxon>
        <taxon>Tracheophyta</taxon>
        <taxon>Spermatophyta</taxon>
        <taxon>Magnoliopsida</taxon>
        <taxon>Liliopsida</taxon>
        <taxon>Poales</taxon>
        <taxon>Poaceae</taxon>
        <taxon>PACMAD clade</taxon>
        <taxon>Chloridoideae</taxon>
        <taxon>Eragrostideae</taxon>
        <taxon>Eragrostidinae</taxon>
        <taxon>Eragrostis</taxon>
    </lineage>
</organism>
<dbReference type="PROSITE" id="PS50011">
    <property type="entry name" value="PROTEIN_KINASE_DOM"/>
    <property type="match status" value="1"/>
</dbReference>
<dbReference type="SMART" id="SM00220">
    <property type="entry name" value="S_TKc"/>
    <property type="match status" value="1"/>
</dbReference>
<feature type="region of interest" description="Disordered" evidence="13">
    <location>
        <begin position="511"/>
        <end position="534"/>
    </location>
</feature>
<comment type="cofactor">
    <cofactor evidence="1">
        <name>Mn(2+)</name>
        <dbReference type="ChEBI" id="CHEBI:29035"/>
    </cofactor>
</comment>
<comment type="similarity">
    <text evidence="2">Belongs to the protein kinase superfamily. CAMK Ser/Thr protein kinase family. SNF1 subfamily.</text>
</comment>
<dbReference type="InterPro" id="IPR000719">
    <property type="entry name" value="Prot_kinase_dom"/>
</dbReference>
<dbReference type="SUPFAM" id="SSF56112">
    <property type="entry name" value="Protein kinase-like (PK-like)"/>
    <property type="match status" value="1"/>
</dbReference>
<dbReference type="PROSITE" id="PS50816">
    <property type="entry name" value="NAF"/>
    <property type="match status" value="1"/>
</dbReference>
<evidence type="ECO:0000313" key="17">
    <source>
        <dbReference type="Proteomes" id="UP000324897"/>
    </source>
</evidence>
<evidence type="ECO:0000256" key="5">
    <source>
        <dbReference type="ARBA" id="ARBA00022679"/>
    </source>
</evidence>
<evidence type="ECO:0000256" key="12">
    <source>
        <dbReference type="PROSITE-ProRule" id="PRU10141"/>
    </source>
</evidence>
<evidence type="ECO:0000256" key="3">
    <source>
        <dbReference type="ARBA" id="ARBA00012513"/>
    </source>
</evidence>
<dbReference type="GO" id="GO:0106310">
    <property type="term" value="F:protein serine kinase activity"/>
    <property type="evidence" value="ECO:0007669"/>
    <property type="project" value="RHEA"/>
</dbReference>
<dbReference type="PROSITE" id="PS00107">
    <property type="entry name" value="PROTEIN_KINASE_ATP"/>
    <property type="match status" value="1"/>
</dbReference>
<evidence type="ECO:0000256" key="9">
    <source>
        <dbReference type="ARBA" id="ARBA00023211"/>
    </source>
</evidence>